<dbReference type="AlphaFoldDB" id="Q2SDC0"/>
<dbReference type="RefSeq" id="WP_011398419.1">
    <property type="nucleotide sequence ID" value="NC_007645.1"/>
</dbReference>
<protein>
    <submittedName>
        <fullName evidence="1">Uncharacterized protein</fullName>
    </submittedName>
</protein>
<dbReference type="Proteomes" id="UP000000238">
    <property type="component" value="Chromosome"/>
</dbReference>
<evidence type="ECO:0000313" key="2">
    <source>
        <dbReference type="Proteomes" id="UP000000238"/>
    </source>
</evidence>
<dbReference type="KEGG" id="hch:HCH_04655"/>
<name>Q2SDC0_HAHCH</name>
<accession>Q2SDC0</accession>
<proteinExistence type="predicted"/>
<organism evidence="1 2">
    <name type="scientific">Hahella chejuensis (strain KCTC 2396)</name>
    <dbReference type="NCBI Taxonomy" id="349521"/>
    <lineage>
        <taxon>Bacteria</taxon>
        <taxon>Pseudomonadati</taxon>
        <taxon>Pseudomonadota</taxon>
        <taxon>Gammaproteobacteria</taxon>
        <taxon>Oceanospirillales</taxon>
        <taxon>Hahellaceae</taxon>
        <taxon>Hahella</taxon>
    </lineage>
</organism>
<evidence type="ECO:0000313" key="1">
    <source>
        <dbReference type="EMBL" id="ABC31354.1"/>
    </source>
</evidence>
<dbReference type="HOGENOM" id="CLU_1852381_0_0_6"/>
<dbReference type="OrthoDB" id="6402218at2"/>
<dbReference type="EMBL" id="CP000155">
    <property type="protein sequence ID" value="ABC31354.1"/>
    <property type="molecule type" value="Genomic_DNA"/>
</dbReference>
<sequence length="138" mass="16160">MNQDEIRQLIIQSADARGYTDRLLIKELRAQLAPCDPSALFKGLYSLFLSDDSNYQNRQELAGRLLYKLYPRLHLDLRRVIKDCLATYYISVQELPQYLVLLCGIERVVMVVNELAETELTERERISLNVFKFWLGMD</sequence>
<keyword evidence="2" id="KW-1185">Reference proteome</keyword>
<reference evidence="1 2" key="1">
    <citation type="journal article" date="2005" name="Nucleic Acids Res.">
        <title>Genomic blueprint of Hahella chejuensis, a marine microbe producing an algicidal agent.</title>
        <authorList>
            <person name="Jeong H."/>
            <person name="Yim J.H."/>
            <person name="Lee C."/>
            <person name="Choi S.-H."/>
            <person name="Park Y.K."/>
            <person name="Yoon S.H."/>
            <person name="Hur C.-G."/>
            <person name="Kang H.-Y."/>
            <person name="Kim D."/>
            <person name="Lee H.H."/>
            <person name="Park K.H."/>
            <person name="Park S.-H."/>
            <person name="Park H.-S."/>
            <person name="Lee H.K."/>
            <person name="Oh T.K."/>
            <person name="Kim J.F."/>
        </authorList>
    </citation>
    <scope>NUCLEOTIDE SEQUENCE [LARGE SCALE GENOMIC DNA]</scope>
    <source>
        <strain evidence="1 2">KCTC 2396</strain>
    </source>
</reference>
<gene>
    <name evidence="1" type="ordered locus">HCH_04655</name>
</gene>